<evidence type="ECO:0000313" key="2">
    <source>
        <dbReference type="EMBL" id="TCV06584.1"/>
    </source>
</evidence>
<dbReference type="Proteomes" id="UP000295197">
    <property type="component" value="Unassembled WGS sequence"/>
</dbReference>
<dbReference type="RefSeq" id="WP_132778979.1">
    <property type="nucleotide sequence ID" value="NZ_SMBZ01000061.1"/>
</dbReference>
<reference evidence="2 3" key="1">
    <citation type="submission" date="2019-03" db="EMBL/GenBank/DDBJ databases">
        <title>Genomic Encyclopedia of Type Strains, Phase IV (KMG-IV): sequencing the most valuable type-strain genomes for metagenomic binning, comparative biology and taxonomic classification.</title>
        <authorList>
            <person name="Goeker M."/>
        </authorList>
    </citation>
    <scope>NUCLEOTIDE SEQUENCE [LARGE SCALE GENOMIC DNA]</scope>
    <source>
        <strain evidence="2 3">DSM 22362</strain>
    </source>
</reference>
<gene>
    <name evidence="2" type="ORF">EDC17_10616</name>
</gene>
<dbReference type="EMBL" id="SMBZ01000061">
    <property type="protein sequence ID" value="TCV06584.1"/>
    <property type="molecule type" value="Genomic_DNA"/>
</dbReference>
<dbReference type="SUPFAM" id="SSF51126">
    <property type="entry name" value="Pectin lyase-like"/>
    <property type="match status" value="1"/>
</dbReference>
<dbReference type="Gene3D" id="2.160.20.10">
    <property type="entry name" value="Single-stranded right-handed beta-helix, Pectin lyase-like"/>
    <property type="match status" value="1"/>
</dbReference>
<dbReference type="InterPro" id="IPR011050">
    <property type="entry name" value="Pectin_lyase_fold/virulence"/>
</dbReference>
<keyword evidence="3" id="KW-1185">Reference proteome</keyword>
<protein>
    <submittedName>
        <fullName evidence="2">Parallel beta helix pectate lyase-like protein</fullName>
    </submittedName>
</protein>
<feature type="domain" description="BACON" evidence="1">
    <location>
        <begin position="58"/>
        <end position="113"/>
    </location>
</feature>
<dbReference type="InterPro" id="IPR006626">
    <property type="entry name" value="PbH1"/>
</dbReference>
<dbReference type="InterPro" id="IPR013783">
    <property type="entry name" value="Ig-like_fold"/>
</dbReference>
<dbReference type="GO" id="GO:0016829">
    <property type="term" value="F:lyase activity"/>
    <property type="evidence" value="ECO:0007669"/>
    <property type="project" value="UniProtKB-KW"/>
</dbReference>
<dbReference type="Pfam" id="PF13004">
    <property type="entry name" value="BACON"/>
    <property type="match status" value="1"/>
</dbReference>
<evidence type="ECO:0000313" key="3">
    <source>
        <dbReference type="Proteomes" id="UP000295197"/>
    </source>
</evidence>
<dbReference type="PANTHER" id="PTHR11319:SF35">
    <property type="entry name" value="OUTER MEMBRANE PROTEIN PMPC-RELATED"/>
    <property type="match status" value="1"/>
</dbReference>
<proteinExistence type="predicted"/>
<dbReference type="PROSITE" id="PS51257">
    <property type="entry name" value="PROKAR_LIPOPROTEIN"/>
    <property type="match status" value="1"/>
</dbReference>
<dbReference type="Gene3D" id="2.60.40.10">
    <property type="entry name" value="Immunoglobulins"/>
    <property type="match status" value="1"/>
</dbReference>
<evidence type="ECO:0000259" key="1">
    <source>
        <dbReference type="Pfam" id="PF13004"/>
    </source>
</evidence>
<dbReference type="PANTHER" id="PTHR11319">
    <property type="entry name" value="G PROTEIN-COUPLED RECEPTOR-RELATED"/>
    <property type="match status" value="1"/>
</dbReference>
<dbReference type="SMART" id="SM00710">
    <property type="entry name" value="PbH1"/>
    <property type="match status" value="7"/>
</dbReference>
<dbReference type="InterPro" id="IPR012334">
    <property type="entry name" value="Pectin_lyas_fold"/>
</dbReference>
<dbReference type="CDD" id="cd14948">
    <property type="entry name" value="BACON"/>
    <property type="match status" value="1"/>
</dbReference>
<dbReference type="AlphaFoldDB" id="A0A4R3VPU8"/>
<keyword evidence="2" id="KW-0456">Lyase</keyword>
<dbReference type="OrthoDB" id="8440781at2"/>
<accession>A0A4R3VPU8</accession>
<name>A0A4R3VPU8_9SPHI</name>
<organism evidence="2 3">
    <name type="scientific">Sphingobacterium alimentarium</name>
    <dbReference type="NCBI Taxonomy" id="797292"/>
    <lineage>
        <taxon>Bacteria</taxon>
        <taxon>Pseudomonadati</taxon>
        <taxon>Bacteroidota</taxon>
        <taxon>Sphingobacteriia</taxon>
        <taxon>Sphingobacteriales</taxon>
        <taxon>Sphingobacteriaceae</taxon>
        <taxon>Sphingobacterium</taxon>
    </lineage>
</organism>
<sequence>MKNINYLILIIAFVSLFTACKKDKNIFESKLLIGNTYLEVSNKSQRYTFDVLSNKEIEISTDATWITLDSTNFGKGKNKVGFTASLNEDDERSAVILVRMDAENEREVLVVQETGKAPVFYVKPDGKGDGKSWVNAMDLNSALEQSTTNSVIHLTEGIYKPTKTIRNGDATNESDKTIEIAKNITLIGGYEANPTSSSTANPAVYKTIFDGQLSSSINSYHTVTITAPFDAESKVSISGIVIKGGNATNRGSNVTISDVRYNRGWGGGMLIANARVELSNVEVIENKTSNSGGTVGYGAGIYAFNNAEITLKNVKINNNRGGNNGGGLWLADGRLIAYNSQFNNNSASGTAAGLHGYPNATLTLYNCEIKNNSNTSYGAGLYVRENSTAYVINSLISGNKSTSANGGGGVMLYGGTTVHLISSTVVDNTSAGPGGGVYKRNLVNNLNIYNSIIANNTQAATSKDVDMFAEASATNPSIKNSVIMTSVYSAEGTVVSGSTFSPNTMLNNDFMPIGQNNPALQYGVDKDGLSAYGSTFNPIFSEHITKDMFGAERTLKIMGYKIK</sequence>
<comment type="caution">
    <text evidence="2">The sequence shown here is derived from an EMBL/GenBank/DDBJ whole genome shotgun (WGS) entry which is preliminary data.</text>
</comment>
<dbReference type="InterPro" id="IPR024361">
    <property type="entry name" value="BACON"/>
</dbReference>